<evidence type="ECO:0000313" key="6">
    <source>
        <dbReference type="Proteomes" id="UP000292423"/>
    </source>
</evidence>
<dbReference type="Pfam" id="PF00440">
    <property type="entry name" value="TetR_N"/>
    <property type="match status" value="1"/>
</dbReference>
<dbReference type="PANTHER" id="PTHR30055:SF146">
    <property type="entry name" value="HTH-TYPE TRANSCRIPTIONAL DUAL REGULATOR CECR"/>
    <property type="match status" value="1"/>
</dbReference>
<dbReference type="InterPro" id="IPR023772">
    <property type="entry name" value="DNA-bd_HTH_TetR-type_CS"/>
</dbReference>
<keyword evidence="1 2" id="KW-0238">DNA-binding</keyword>
<organism evidence="5 6">
    <name type="scientific">Fluviicoccus keumensis</name>
    <dbReference type="NCBI Taxonomy" id="1435465"/>
    <lineage>
        <taxon>Bacteria</taxon>
        <taxon>Pseudomonadati</taxon>
        <taxon>Pseudomonadota</taxon>
        <taxon>Gammaproteobacteria</taxon>
        <taxon>Moraxellales</taxon>
        <taxon>Moraxellaceae</taxon>
        <taxon>Fluviicoccus</taxon>
    </lineage>
</organism>
<feature type="region of interest" description="Disordered" evidence="3">
    <location>
        <begin position="1"/>
        <end position="22"/>
    </location>
</feature>
<dbReference type="InterPro" id="IPR001647">
    <property type="entry name" value="HTH_TetR"/>
</dbReference>
<dbReference type="SUPFAM" id="SSF48498">
    <property type="entry name" value="Tetracyclin repressor-like, C-terminal domain"/>
    <property type="match status" value="1"/>
</dbReference>
<comment type="caution">
    <text evidence="5">The sequence shown here is derived from an EMBL/GenBank/DDBJ whole genome shotgun (WGS) entry which is preliminary data.</text>
</comment>
<dbReference type="SUPFAM" id="SSF46689">
    <property type="entry name" value="Homeodomain-like"/>
    <property type="match status" value="1"/>
</dbReference>
<feature type="DNA-binding region" description="H-T-H motif" evidence="2">
    <location>
        <begin position="44"/>
        <end position="63"/>
    </location>
</feature>
<dbReference type="AlphaFoldDB" id="A0A4V2G685"/>
<gene>
    <name evidence="5" type="ORF">EV700_0623</name>
</gene>
<evidence type="ECO:0000259" key="4">
    <source>
        <dbReference type="PROSITE" id="PS50977"/>
    </source>
</evidence>
<dbReference type="PANTHER" id="PTHR30055">
    <property type="entry name" value="HTH-TYPE TRANSCRIPTIONAL REGULATOR RUTR"/>
    <property type="match status" value="1"/>
</dbReference>
<evidence type="ECO:0000313" key="5">
    <source>
        <dbReference type="EMBL" id="RZU47656.1"/>
    </source>
</evidence>
<feature type="domain" description="HTH tetR-type" evidence="4">
    <location>
        <begin position="21"/>
        <end position="81"/>
    </location>
</feature>
<dbReference type="InterPro" id="IPR036271">
    <property type="entry name" value="Tet_transcr_reg_TetR-rel_C_sf"/>
</dbReference>
<reference evidence="5 6" key="1">
    <citation type="submission" date="2019-02" db="EMBL/GenBank/DDBJ databases">
        <title>Genomic Encyclopedia of Type Strains, Phase IV (KMG-IV): sequencing the most valuable type-strain genomes for metagenomic binning, comparative biology and taxonomic classification.</title>
        <authorList>
            <person name="Goeker M."/>
        </authorList>
    </citation>
    <scope>NUCLEOTIDE SEQUENCE [LARGE SCALE GENOMIC DNA]</scope>
    <source>
        <strain evidence="5 6">DSM 105135</strain>
    </source>
</reference>
<dbReference type="PROSITE" id="PS50977">
    <property type="entry name" value="HTH_TETR_2"/>
    <property type="match status" value="1"/>
</dbReference>
<dbReference type="RefSeq" id="WP_130410880.1">
    <property type="nucleotide sequence ID" value="NZ_SHKX01000010.1"/>
</dbReference>
<evidence type="ECO:0000256" key="3">
    <source>
        <dbReference type="SAM" id="MobiDB-lite"/>
    </source>
</evidence>
<dbReference type="GO" id="GO:0003700">
    <property type="term" value="F:DNA-binding transcription factor activity"/>
    <property type="evidence" value="ECO:0007669"/>
    <property type="project" value="TreeGrafter"/>
</dbReference>
<dbReference type="OrthoDB" id="9151800at2"/>
<dbReference type="GO" id="GO:0000976">
    <property type="term" value="F:transcription cis-regulatory region binding"/>
    <property type="evidence" value="ECO:0007669"/>
    <property type="project" value="TreeGrafter"/>
</dbReference>
<accession>A0A4V2G685</accession>
<protein>
    <submittedName>
        <fullName evidence="5">TetR family transcriptional regulator</fullName>
    </submittedName>
</protein>
<keyword evidence="6" id="KW-1185">Reference proteome</keyword>
<dbReference type="Proteomes" id="UP000292423">
    <property type="component" value="Unassembled WGS sequence"/>
</dbReference>
<proteinExistence type="predicted"/>
<evidence type="ECO:0000256" key="1">
    <source>
        <dbReference type="ARBA" id="ARBA00023125"/>
    </source>
</evidence>
<dbReference type="PROSITE" id="PS01081">
    <property type="entry name" value="HTH_TETR_1"/>
    <property type="match status" value="1"/>
</dbReference>
<name>A0A4V2G685_9GAMM</name>
<dbReference type="InterPro" id="IPR009057">
    <property type="entry name" value="Homeodomain-like_sf"/>
</dbReference>
<sequence length="218" mass="23967">MTSPDTPLPKRRRGRPSQEEGNADALIRAAALREFARAGFAGVSIADIAAAAGVAKPLIHYHFESKDALWEAAVSEGFEALQHELAAFRATLSAGSGPETLRLLAHQLVRYAARYPELTRIVIQESGSGGERWQWLLQTYLLPAYRLAQLAIESFRAVSAQPQAVPPAEHVIPLMLGMMNFPFLETQVIREVFGVEVQSEGYLQEQGEILFRVMGALV</sequence>
<dbReference type="InterPro" id="IPR050109">
    <property type="entry name" value="HTH-type_TetR-like_transc_reg"/>
</dbReference>
<evidence type="ECO:0000256" key="2">
    <source>
        <dbReference type="PROSITE-ProRule" id="PRU00335"/>
    </source>
</evidence>
<dbReference type="Gene3D" id="1.10.357.10">
    <property type="entry name" value="Tetracycline Repressor, domain 2"/>
    <property type="match status" value="1"/>
</dbReference>
<dbReference type="EMBL" id="SHKX01000010">
    <property type="protein sequence ID" value="RZU47656.1"/>
    <property type="molecule type" value="Genomic_DNA"/>
</dbReference>
<dbReference type="PRINTS" id="PR00455">
    <property type="entry name" value="HTHTETR"/>
</dbReference>